<dbReference type="InterPro" id="IPR013786">
    <property type="entry name" value="AcylCoA_DH/ox_N"/>
</dbReference>
<dbReference type="SUPFAM" id="SSF56645">
    <property type="entry name" value="Acyl-CoA dehydrogenase NM domain-like"/>
    <property type="match status" value="1"/>
</dbReference>
<sequence length="353" mass="37823">MSRVEDYAEQVLRPDALRTEREGVGPARIGELRELGLLNHLAPAEFGGQGLGRDDDRRIHEIIAGACFNTWLVWAQHAPLTGRLADRAGTPLPALARKVLTGEILLGAGISDVRGYPRRYIAATRADGGWTLSGTISWVSGWGLSQVLTVAGVEKDTETVVTALVEIGERTRAAAPLHLAVLDGSRTERVQLDDVFVPDELVISRRTLEQTRFDDLAVASDARGHHFGLAETVLRELGEHPDPLARAVATAWRPRVARIRETAYALADEAAATGGGTHRLEERLATKVASGEALSTLTRALVVARAGRGLAGDDTAQLHARSALFILVQGQSTDVRRAQLTHLAALPSAAPTA</sequence>
<dbReference type="PANTHER" id="PTHR43884">
    <property type="entry name" value="ACYL-COA DEHYDROGENASE"/>
    <property type="match status" value="1"/>
</dbReference>
<protein>
    <submittedName>
        <fullName evidence="2">Acyl-CoA dehydrogenase family protein</fullName>
    </submittedName>
</protein>
<proteinExistence type="predicted"/>
<dbReference type="Gene3D" id="2.40.110.10">
    <property type="entry name" value="Butyryl-CoA Dehydrogenase, subunit A, domain 2"/>
    <property type="match status" value="1"/>
</dbReference>
<dbReference type="Pfam" id="PF02771">
    <property type="entry name" value="Acyl-CoA_dh_N"/>
    <property type="match status" value="1"/>
</dbReference>
<dbReference type="InterPro" id="IPR046373">
    <property type="entry name" value="Acyl-CoA_Oxase/DH_mid-dom_sf"/>
</dbReference>
<dbReference type="Proteomes" id="UP001595867">
    <property type="component" value="Unassembled WGS sequence"/>
</dbReference>
<organism evidence="2 3">
    <name type="scientific">Actinoplanes subglobosus</name>
    <dbReference type="NCBI Taxonomy" id="1547892"/>
    <lineage>
        <taxon>Bacteria</taxon>
        <taxon>Bacillati</taxon>
        <taxon>Actinomycetota</taxon>
        <taxon>Actinomycetes</taxon>
        <taxon>Micromonosporales</taxon>
        <taxon>Micromonosporaceae</taxon>
        <taxon>Actinoplanes</taxon>
    </lineage>
</organism>
<keyword evidence="3" id="KW-1185">Reference proteome</keyword>
<evidence type="ECO:0000313" key="3">
    <source>
        <dbReference type="Proteomes" id="UP001595867"/>
    </source>
</evidence>
<feature type="domain" description="Acyl-CoA dehydrogenase/oxidase N-terminal" evidence="1">
    <location>
        <begin position="3"/>
        <end position="90"/>
    </location>
</feature>
<dbReference type="RefSeq" id="WP_378070375.1">
    <property type="nucleotide sequence ID" value="NZ_JBHSBL010000020.1"/>
</dbReference>
<dbReference type="EMBL" id="JBHSBL010000020">
    <property type="protein sequence ID" value="MFC4069497.1"/>
    <property type="molecule type" value="Genomic_DNA"/>
</dbReference>
<reference evidence="3" key="1">
    <citation type="journal article" date="2019" name="Int. J. Syst. Evol. Microbiol.">
        <title>The Global Catalogue of Microorganisms (GCM) 10K type strain sequencing project: providing services to taxonomists for standard genome sequencing and annotation.</title>
        <authorList>
            <consortium name="The Broad Institute Genomics Platform"/>
            <consortium name="The Broad Institute Genome Sequencing Center for Infectious Disease"/>
            <person name="Wu L."/>
            <person name="Ma J."/>
        </authorList>
    </citation>
    <scope>NUCLEOTIDE SEQUENCE [LARGE SCALE GENOMIC DNA]</scope>
    <source>
        <strain evidence="3">TBRC 5832</strain>
    </source>
</reference>
<comment type="caution">
    <text evidence="2">The sequence shown here is derived from an EMBL/GenBank/DDBJ whole genome shotgun (WGS) entry which is preliminary data.</text>
</comment>
<dbReference type="PANTHER" id="PTHR43884:SF12">
    <property type="entry name" value="ISOVALERYL-COA DEHYDROGENASE, MITOCHONDRIAL-RELATED"/>
    <property type="match status" value="1"/>
</dbReference>
<dbReference type="InterPro" id="IPR037069">
    <property type="entry name" value="AcylCoA_DH/ox_N_sf"/>
</dbReference>
<dbReference type="Gene3D" id="1.10.540.10">
    <property type="entry name" value="Acyl-CoA dehydrogenase/oxidase, N-terminal domain"/>
    <property type="match status" value="1"/>
</dbReference>
<accession>A0ABV8IYY4</accession>
<name>A0ABV8IYY4_9ACTN</name>
<evidence type="ECO:0000259" key="1">
    <source>
        <dbReference type="Pfam" id="PF02771"/>
    </source>
</evidence>
<gene>
    <name evidence="2" type="ORF">ACFO0C_31625</name>
</gene>
<dbReference type="InterPro" id="IPR009100">
    <property type="entry name" value="AcylCoA_DH/oxidase_NM_dom_sf"/>
</dbReference>
<evidence type="ECO:0000313" key="2">
    <source>
        <dbReference type="EMBL" id="MFC4069497.1"/>
    </source>
</evidence>